<dbReference type="GO" id="GO:0031012">
    <property type="term" value="C:extracellular matrix"/>
    <property type="evidence" value="ECO:0007669"/>
    <property type="project" value="TreeGrafter"/>
</dbReference>
<dbReference type="InterPro" id="IPR000555">
    <property type="entry name" value="JAMM/MPN+_dom"/>
</dbReference>
<evidence type="ECO:0000256" key="8">
    <source>
        <dbReference type="ARBA" id="ARBA00022723"/>
    </source>
</evidence>
<dbReference type="InterPro" id="IPR040961">
    <property type="entry name" value="CSN5_C"/>
</dbReference>
<dbReference type="SMART" id="SM00232">
    <property type="entry name" value="JAB_MPN"/>
    <property type="match status" value="1"/>
</dbReference>
<name>A0A6H5GQG5_9HEMI</name>
<dbReference type="PROSITE" id="PS50249">
    <property type="entry name" value="MPN"/>
    <property type="match status" value="1"/>
</dbReference>
<dbReference type="Pfam" id="PF01398">
    <property type="entry name" value="JAB"/>
    <property type="match status" value="1"/>
</dbReference>
<evidence type="ECO:0000256" key="4">
    <source>
        <dbReference type="ARBA" id="ARBA00014880"/>
    </source>
</evidence>
<dbReference type="CDD" id="cd08069">
    <property type="entry name" value="MPN_RPN11_CSN5"/>
    <property type="match status" value="1"/>
</dbReference>
<dbReference type="Pfam" id="PF13855">
    <property type="entry name" value="LRR_8"/>
    <property type="match status" value="3"/>
</dbReference>
<dbReference type="SMART" id="SM00364">
    <property type="entry name" value="LRR_BAC"/>
    <property type="match status" value="7"/>
</dbReference>
<evidence type="ECO:0000256" key="16">
    <source>
        <dbReference type="SAM" id="MobiDB-lite"/>
    </source>
</evidence>
<dbReference type="Pfam" id="PF18323">
    <property type="entry name" value="CSN5_C"/>
    <property type="match status" value="1"/>
</dbReference>
<dbReference type="GO" id="GO:0008180">
    <property type="term" value="C:COP9 signalosome"/>
    <property type="evidence" value="ECO:0007669"/>
    <property type="project" value="UniProtKB-KW"/>
</dbReference>
<keyword evidence="9 18" id="KW-0732">Signal</keyword>
<evidence type="ECO:0000259" key="19">
    <source>
        <dbReference type="PROSITE" id="PS50249"/>
    </source>
</evidence>
<dbReference type="EMBL" id="CADCXU010015987">
    <property type="protein sequence ID" value="CAB0005178.1"/>
    <property type="molecule type" value="Genomic_DNA"/>
</dbReference>
<comment type="similarity">
    <text evidence="3">Belongs to the peptidase M67A family. CSN5 subfamily.</text>
</comment>
<dbReference type="GO" id="GO:0046872">
    <property type="term" value="F:metal ion binding"/>
    <property type="evidence" value="ECO:0007669"/>
    <property type="project" value="UniProtKB-KW"/>
</dbReference>
<dbReference type="Gene3D" id="3.80.10.10">
    <property type="entry name" value="Ribonuclease Inhibitor"/>
    <property type="match status" value="6"/>
</dbReference>
<dbReference type="InterPro" id="IPR032675">
    <property type="entry name" value="LRR_dom_sf"/>
</dbReference>
<keyword evidence="15" id="KW-0539">Nucleus</keyword>
<dbReference type="InterPro" id="IPR050328">
    <property type="entry name" value="Dev_Immune_Receptor"/>
</dbReference>
<keyword evidence="7" id="KW-0645">Protease</keyword>
<feature type="signal peptide" evidence="18">
    <location>
        <begin position="1"/>
        <end position="27"/>
    </location>
</feature>
<dbReference type="SUPFAM" id="SSF102712">
    <property type="entry name" value="JAB1/MPN domain"/>
    <property type="match status" value="1"/>
</dbReference>
<dbReference type="GO" id="GO:0008237">
    <property type="term" value="F:metallopeptidase activity"/>
    <property type="evidence" value="ECO:0007669"/>
    <property type="project" value="UniProtKB-KW"/>
</dbReference>
<dbReference type="InterPro" id="IPR003591">
    <property type="entry name" value="Leu-rich_rpt_typical-subtyp"/>
</dbReference>
<evidence type="ECO:0000256" key="18">
    <source>
        <dbReference type="SAM" id="SignalP"/>
    </source>
</evidence>
<dbReference type="PANTHER" id="PTHR24373:SF288">
    <property type="entry name" value="PROTEIN ELFN1"/>
    <property type="match status" value="1"/>
</dbReference>
<evidence type="ECO:0000256" key="1">
    <source>
        <dbReference type="ARBA" id="ARBA00004123"/>
    </source>
</evidence>
<dbReference type="AlphaFoldDB" id="A0A6H5GQG5"/>
<dbReference type="GO" id="GO:0006508">
    <property type="term" value="P:proteolysis"/>
    <property type="evidence" value="ECO:0007669"/>
    <property type="project" value="UniProtKB-KW"/>
</dbReference>
<evidence type="ECO:0000256" key="10">
    <source>
        <dbReference type="ARBA" id="ARBA00022737"/>
    </source>
</evidence>
<keyword evidence="5" id="KW-0963">Cytoplasm</keyword>
<evidence type="ECO:0000256" key="2">
    <source>
        <dbReference type="ARBA" id="ARBA00004496"/>
    </source>
</evidence>
<evidence type="ECO:0000256" key="12">
    <source>
        <dbReference type="ARBA" id="ARBA00022801"/>
    </source>
</evidence>
<dbReference type="PROSITE" id="PS51450">
    <property type="entry name" value="LRR"/>
    <property type="match status" value="3"/>
</dbReference>
<dbReference type="InterPro" id="IPR001611">
    <property type="entry name" value="Leu-rich_rpt"/>
</dbReference>
<evidence type="ECO:0000313" key="20">
    <source>
        <dbReference type="EMBL" id="CAB0005178.1"/>
    </source>
</evidence>
<evidence type="ECO:0000256" key="17">
    <source>
        <dbReference type="SAM" id="Phobius"/>
    </source>
</evidence>
<keyword evidence="6" id="KW-0433">Leucine-rich repeat</keyword>
<keyword evidence="21" id="KW-1185">Reference proteome</keyword>
<feature type="chain" id="PRO_5026083640" description="COP9 signalosome complex subunit 5" evidence="18">
    <location>
        <begin position="28"/>
        <end position="1028"/>
    </location>
</feature>
<dbReference type="SMART" id="SM00369">
    <property type="entry name" value="LRR_TYP"/>
    <property type="match status" value="11"/>
</dbReference>
<dbReference type="FunFam" id="3.40.140.10:FF:000203">
    <property type="entry name" value="COP9 signalosome complex subunit 5"/>
    <property type="match status" value="1"/>
</dbReference>
<sequence>MAGSSLFFVPHFLVAFLLSSIPTTSSSSQCLVCPSADACAPLNSDPVPWSQVTVRCPPAGLFLSTNVQDYTDNNVNSTDDDFTFENTTSSDATGPALGEPSNATLPDEASFGDAFVKVQHLNLSHNALQKISGSFDSLTILDLSHNSIGNLSDCQFHSPKLAHLIISSNDLQSLSGFSHSELEIIDAECNKLTDLRSGKLPKLRKLNLGQNRIARIDPNFVGQVPKLEILNLSSNALAQLNDYNFNMTSLLRLHLSKNQITYLSEKCFYGLVKLQFLDISDNQITTVFPSMFQYIPLVQLVVSNNPNLMTQDFGILLASERLQVVNASQTNQARIPACLTRSVRYLALSWNKITQIQCGDLDSYTLLNTLDLAYNEISYIEDDALGRLELLETLVLSYNHLTSIPYTLSGNLKSLHLDHNHLNRITPTDFTGLAKLRHLDLSSSNVTAIADGSLSQMYGLVSLNISMNPIEVASISTFAGPHKLKILDLSWLVNVTECKQDLCFPVPEPNELSELYLAGSPELGRRLMKDAAALKTFKQLNILNIENCNLTNFSGDISTYFPRLRYLYAGGNELNCSEIQEMYEWSDVTRHNCTFSITEETGTTVPTVTKVDSTSVSDSNEVVFNQTDAPEAVSDLSMDIYIKNDSIRYSQETEVISNEIWIADDALGEVDAYSAEAPSSHPGLFILLLLPVALAGAVLLINYSRLKRRVRVERHHEMDIEISNISSELWPRYWLEIADLPEAKSATKISLRISNSSITSAVEEPKVSFSGHTSLDGREGQDLSNLQSTWNKFMSKLTEPMCSKCKILDVPYFESTFLSQVGRLENAIGWYHSHPGYGCWLSGIDVSTQMLNQNFQEPFVAIVIDPVRTISAGKVCLGAFRTYPKGYKPPNEEPSEYQTIPLNKIEDFGVHCKQYYSLEVSYFKSSLDRRLLDSLWNKYWVNTLSSASLLTNADYTTGQILDLSEKIEQSEAALGRIGSAFFGFEAHEKRTEDKLLKATKDSCKTTIEIIHGLMAQMIKDRLFNQINV</sequence>
<evidence type="ECO:0000256" key="7">
    <source>
        <dbReference type="ARBA" id="ARBA00022670"/>
    </source>
</evidence>
<keyword evidence="8" id="KW-0479">Metal-binding</keyword>
<dbReference type="Proteomes" id="UP000479000">
    <property type="component" value="Unassembled WGS sequence"/>
</dbReference>
<dbReference type="Pfam" id="PF13516">
    <property type="entry name" value="LRR_6"/>
    <property type="match status" value="1"/>
</dbReference>
<evidence type="ECO:0000256" key="11">
    <source>
        <dbReference type="ARBA" id="ARBA00022790"/>
    </source>
</evidence>
<keyword evidence="17" id="KW-1133">Transmembrane helix</keyword>
<keyword evidence="13" id="KW-0862">Zinc</keyword>
<dbReference type="SUPFAM" id="SSF52058">
    <property type="entry name" value="L domain-like"/>
    <property type="match status" value="2"/>
</dbReference>
<evidence type="ECO:0000256" key="6">
    <source>
        <dbReference type="ARBA" id="ARBA00022614"/>
    </source>
</evidence>
<evidence type="ECO:0000256" key="13">
    <source>
        <dbReference type="ARBA" id="ARBA00022833"/>
    </source>
</evidence>
<dbReference type="Gene3D" id="3.40.140.10">
    <property type="entry name" value="Cytidine Deaminase, domain 2"/>
    <property type="match status" value="1"/>
</dbReference>
<evidence type="ECO:0000256" key="9">
    <source>
        <dbReference type="ARBA" id="ARBA00022729"/>
    </source>
</evidence>
<feature type="domain" description="MPN" evidence="19">
    <location>
        <begin position="751"/>
        <end position="886"/>
    </location>
</feature>
<keyword evidence="12" id="KW-0378">Hydrolase</keyword>
<evidence type="ECO:0000256" key="15">
    <source>
        <dbReference type="ARBA" id="ARBA00023242"/>
    </source>
</evidence>
<comment type="subcellular location">
    <subcellularLocation>
        <location evidence="2">Cytoplasm</location>
    </subcellularLocation>
    <subcellularLocation>
        <location evidence="1">Nucleus</location>
    </subcellularLocation>
</comment>
<keyword evidence="10" id="KW-0677">Repeat</keyword>
<proteinExistence type="inferred from homology"/>
<evidence type="ECO:0000256" key="3">
    <source>
        <dbReference type="ARBA" id="ARBA00006008"/>
    </source>
</evidence>
<feature type="region of interest" description="Disordered" evidence="16">
    <location>
        <begin position="76"/>
        <end position="103"/>
    </location>
</feature>
<keyword evidence="17" id="KW-0812">Transmembrane</keyword>
<keyword evidence="17" id="KW-0472">Membrane</keyword>
<feature type="transmembrane region" description="Helical" evidence="17">
    <location>
        <begin position="684"/>
        <end position="704"/>
    </location>
</feature>
<organism evidence="20 21">
    <name type="scientific">Nesidiocoris tenuis</name>
    <dbReference type="NCBI Taxonomy" id="355587"/>
    <lineage>
        <taxon>Eukaryota</taxon>
        <taxon>Metazoa</taxon>
        <taxon>Ecdysozoa</taxon>
        <taxon>Arthropoda</taxon>
        <taxon>Hexapoda</taxon>
        <taxon>Insecta</taxon>
        <taxon>Pterygota</taxon>
        <taxon>Neoptera</taxon>
        <taxon>Paraneoptera</taxon>
        <taxon>Hemiptera</taxon>
        <taxon>Heteroptera</taxon>
        <taxon>Panheteroptera</taxon>
        <taxon>Cimicomorpha</taxon>
        <taxon>Miridae</taxon>
        <taxon>Dicyphina</taxon>
        <taxon>Nesidiocoris</taxon>
    </lineage>
</organism>
<gene>
    <name evidence="20" type="ORF">NTEN_LOCUS10655</name>
</gene>
<evidence type="ECO:0000256" key="5">
    <source>
        <dbReference type="ARBA" id="ARBA00022490"/>
    </source>
</evidence>
<dbReference type="OrthoDB" id="28057at2759"/>
<dbReference type="GO" id="GO:0005737">
    <property type="term" value="C:cytoplasm"/>
    <property type="evidence" value="ECO:0007669"/>
    <property type="project" value="UniProtKB-SubCell"/>
</dbReference>
<evidence type="ECO:0000256" key="14">
    <source>
        <dbReference type="ARBA" id="ARBA00023049"/>
    </source>
</evidence>
<keyword evidence="14" id="KW-0482">Metalloprotease</keyword>
<reference evidence="20 21" key="1">
    <citation type="submission" date="2020-02" db="EMBL/GenBank/DDBJ databases">
        <authorList>
            <person name="Ferguson B K."/>
        </authorList>
    </citation>
    <scope>NUCLEOTIDE SEQUENCE [LARGE SCALE GENOMIC DNA]</scope>
</reference>
<evidence type="ECO:0000313" key="21">
    <source>
        <dbReference type="Proteomes" id="UP000479000"/>
    </source>
</evidence>
<protein>
    <recommendedName>
        <fullName evidence="4">COP9 signalosome complex subunit 5</fullName>
    </recommendedName>
</protein>
<dbReference type="InterPro" id="IPR037518">
    <property type="entry name" value="MPN"/>
</dbReference>
<accession>A0A6H5GQG5</accession>
<dbReference type="GO" id="GO:0005615">
    <property type="term" value="C:extracellular space"/>
    <property type="evidence" value="ECO:0007669"/>
    <property type="project" value="TreeGrafter"/>
</dbReference>
<keyword evidence="11" id="KW-0736">Signalosome</keyword>
<dbReference type="PANTHER" id="PTHR24373">
    <property type="entry name" value="SLIT RELATED LEUCINE-RICH REPEAT NEURONAL PROTEIN"/>
    <property type="match status" value="1"/>
</dbReference>